<organism evidence="1 3">
    <name type="scientific">Cuscuta epithymum</name>
    <dbReference type="NCBI Taxonomy" id="186058"/>
    <lineage>
        <taxon>Eukaryota</taxon>
        <taxon>Viridiplantae</taxon>
        <taxon>Streptophyta</taxon>
        <taxon>Embryophyta</taxon>
        <taxon>Tracheophyta</taxon>
        <taxon>Spermatophyta</taxon>
        <taxon>Magnoliopsida</taxon>
        <taxon>eudicotyledons</taxon>
        <taxon>Gunneridae</taxon>
        <taxon>Pentapetalae</taxon>
        <taxon>asterids</taxon>
        <taxon>lamiids</taxon>
        <taxon>Solanales</taxon>
        <taxon>Convolvulaceae</taxon>
        <taxon>Cuscuteae</taxon>
        <taxon>Cuscuta</taxon>
        <taxon>Cuscuta subgen. Cuscuta</taxon>
    </lineage>
</organism>
<dbReference type="Proteomes" id="UP001152523">
    <property type="component" value="Unassembled WGS sequence"/>
</dbReference>
<dbReference type="EMBL" id="CAMAPF010001137">
    <property type="protein sequence ID" value="CAH9147691.1"/>
    <property type="molecule type" value="Genomic_DNA"/>
</dbReference>
<comment type="caution">
    <text evidence="1">The sequence shown here is derived from an EMBL/GenBank/DDBJ whole genome shotgun (WGS) entry which is preliminary data.</text>
</comment>
<gene>
    <name evidence="1" type="ORF">CEPIT_LOCUS20856</name>
    <name evidence="2" type="ORF">CEPIT_LOCUS43923</name>
</gene>
<dbReference type="EMBL" id="CAMAPF010000232">
    <property type="protein sequence ID" value="CAH9114794.1"/>
    <property type="molecule type" value="Genomic_DNA"/>
</dbReference>
<proteinExistence type="predicted"/>
<dbReference type="AlphaFoldDB" id="A0AAV0E1M5"/>
<keyword evidence="3" id="KW-1185">Reference proteome</keyword>
<reference evidence="1" key="1">
    <citation type="submission" date="2022-07" db="EMBL/GenBank/DDBJ databases">
        <authorList>
            <person name="Macas J."/>
            <person name="Novak P."/>
            <person name="Neumann P."/>
        </authorList>
    </citation>
    <scope>NUCLEOTIDE SEQUENCE</scope>
</reference>
<feature type="non-terminal residue" evidence="1">
    <location>
        <position position="248"/>
    </location>
</feature>
<name>A0AAV0E1M5_9ASTE</name>
<protein>
    <submittedName>
        <fullName evidence="1">Uncharacterized protein</fullName>
    </submittedName>
</protein>
<evidence type="ECO:0000313" key="3">
    <source>
        <dbReference type="Proteomes" id="UP001152523"/>
    </source>
</evidence>
<sequence>MDFSSFPLVCHWGGNYNENDGKICHEGGRTSFVMVSRGACMLEILQKIHAATMIHPNRSLRLKMKFPMNGGKYMLMPLIDELAITNMWGIIQMEDMSSLEVYIEECFDANATQSTSNVVVSRHDVLAGVNAGKSSKIPCSHVLAVCRQRSLSYAPFVDKFFSSDQYAATYHRVFKPIPDRDYWPNYNGPEIVHDPSMLRAKGRPKSTRIKNEMDEGPRGTVRCGKCHQTGHNRATCAKRSSRQEGGSA</sequence>
<accession>A0AAV0E1M5</accession>
<evidence type="ECO:0000313" key="1">
    <source>
        <dbReference type="EMBL" id="CAH9114794.1"/>
    </source>
</evidence>
<evidence type="ECO:0000313" key="2">
    <source>
        <dbReference type="EMBL" id="CAH9147691.1"/>
    </source>
</evidence>